<reference evidence="1" key="1">
    <citation type="journal article" date="2021" name="Proc. Natl. Acad. Sci. U.S.A.">
        <title>A Catalog of Tens of Thousands of Viruses from Human Metagenomes Reveals Hidden Associations with Chronic Diseases.</title>
        <authorList>
            <person name="Tisza M.J."/>
            <person name="Buck C.B."/>
        </authorList>
    </citation>
    <scope>NUCLEOTIDE SEQUENCE</scope>
    <source>
        <strain evidence="1">CtFlR8</strain>
    </source>
</reference>
<name>A0A8S5RN59_9VIRU</name>
<proteinExistence type="predicted"/>
<protein>
    <submittedName>
        <fullName evidence="1">Uncharacterized protein</fullName>
    </submittedName>
</protein>
<accession>A0A8S5RN59</accession>
<evidence type="ECO:0000313" key="1">
    <source>
        <dbReference type="EMBL" id="DAE32766.1"/>
    </source>
</evidence>
<dbReference type="EMBL" id="BK059128">
    <property type="protein sequence ID" value="DAE32766.1"/>
    <property type="molecule type" value="Genomic_DNA"/>
</dbReference>
<sequence length="56" mass="6527">MRKSNVLKMQRVFIPKVGIFDKSLSFENGIYVVRVDDKVYKETANELFAVQAFNEI</sequence>
<organism evidence="1">
    <name type="scientific">virus sp. ctFlR8</name>
    <dbReference type="NCBI Taxonomy" id="2825811"/>
    <lineage>
        <taxon>Viruses</taxon>
    </lineage>
</organism>